<dbReference type="EMBL" id="FRAU01000010">
    <property type="protein sequence ID" value="SHL02548.1"/>
    <property type="molecule type" value="Genomic_DNA"/>
</dbReference>
<protein>
    <submittedName>
        <fullName evidence="2">Amidase</fullName>
    </submittedName>
</protein>
<gene>
    <name evidence="2" type="ORF">SAMN04488087_2554</name>
</gene>
<dbReference type="InterPro" id="IPR036928">
    <property type="entry name" value="AS_sf"/>
</dbReference>
<dbReference type="PANTHER" id="PTHR42678">
    <property type="entry name" value="AMIDASE"/>
    <property type="match status" value="1"/>
</dbReference>
<feature type="domain" description="Amidase" evidence="1">
    <location>
        <begin position="115"/>
        <end position="529"/>
    </location>
</feature>
<name>A0A1M6X9E9_9BACT</name>
<dbReference type="PANTHER" id="PTHR42678:SF34">
    <property type="entry name" value="OS04G0183300 PROTEIN"/>
    <property type="match status" value="1"/>
</dbReference>
<dbReference type="RefSeq" id="WP_072716357.1">
    <property type="nucleotide sequence ID" value="NZ_FRAU01000010.1"/>
</dbReference>
<proteinExistence type="predicted"/>
<dbReference type="Proteomes" id="UP000185812">
    <property type="component" value="Unassembled WGS sequence"/>
</dbReference>
<dbReference type="Gene3D" id="3.90.1300.10">
    <property type="entry name" value="Amidase signature (AS) domain"/>
    <property type="match status" value="1"/>
</dbReference>
<evidence type="ECO:0000313" key="3">
    <source>
        <dbReference type="Proteomes" id="UP000185812"/>
    </source>
</evidence>
<organism evidence="2 3">
    <name type="scientific">Rhodothermus profundi</name>
    <dbReference type="NCBI Taxonomy" id="633813"/>
    <lineage>
        <taxon>Bacteria</taxon>
        <taxon>Pseudomonadati</taxon>
        <taxon>Rhodothermota</taxon>
        <taxon>Rhodothermia</taxon>
        <taxon>Rhodothermales</taxon>
        <taxon>Rhodothermaceae</taxon>
        <taxon>Rhodothermus</taxon>
    </lineage>
</organism>
<dbReference type="InterPro" id="IPR023631">
    <property type="entry name" value="Amidase_dom"/>
</dbReference>
<reference evidence="3" key="1">
    <citation type="submission" date="2016-11" db="EMBL/GenBank/DDBJ databases">
        <authorList>
            <person name="Varghese N."/>
            <person name="Submissions S."/>
        </authorList>
    </citation>
    <scope>NUCLEOTIDE SEQUENCE [LARGE SCALE GENOMIC DNA]</scope>
    <source>
        <strain evidence="3">DSM 22212</strain>
    </source>
</reference>
<evidence type="ECO:0000259" key="1">
    <source>
        <dbReference type="Pfam" id="PF01425"/>
    </source>
</evidence>
<dbReference type="AlphaFoldDB" id="A0A1M6X9E9"/>
<dbReference type="PROSITE" id="PS51257">
    <property type="entry name" value="PROKAR_LIPOPROTEIN"/>
    <property type="match status" value="1"/>
</dbReference>
<dbReference type="OrthoDB" id="9811471at2"/>
<evidence type="ECO:0000313" key="2">
    <source>
        <dbReference type="EMBL" id="SHL02548.1"/>
    </source>
</evidence>
<dbReference type="SUPFAM" id="SSF75304">
    <property type="entry name" value="Amidase signature (AS) enzymes"/>
    <property type="match status" value="1"/>
</dbReference>
<dbReference type="STRING" id="633813.SAMN04488087_2554"/>
<sequence length="563" mass="62380">MKRLLFGGLLLVSLASCRSENRPVFTWTPYDEAEELAENAAHPSRRMRFKLIQSQLLDKNALLQTISRQLEGFTEEDYRRLYPLIYEQDILTLQEHVQAGRLSYELITKWYLYRIARYESDRERYLNAVVAINPNAVAEAREKDRQRPERPHPLYGMPVLVKDNINTAGMPTTAGAHLLRENWTDDAFIIRQIRAHGGIILGKTNLSEWANFLFFGGPNGFSAVGGQTLNPYGRRRFDSGGSSSGSGAAIAANYAVVSVGTETSGSILSPSSQHSLVGLKPTVGLLSRAGIVPISSTYDTPGPMARTVRDAAILLSAMIGRDPDDPATAQSPESAAYWEALAEVQDLKGYRLGAFQAFLENPYYQEALDVLRSLGAEVVVFEPPKVDLDGFGEVLAADMKTDLPRYLARYAAAPYRSLTVAEIVAYNRADSARRIPYGQGRFAQMLTVSLSPEELAARKQRLHDEAVRFFEEPMQQHRLDAVLSINNWHARPAALAHYPALTVPIGLQESGEPIGLTFIARSFEEALLLRMGYAFEQAMQGRVPPSAYALDAEGQERNRAPAS</sequence>
<dbReference type="Pfam" id="PF01425">
    <property type="entry name" value="Amidase"/>
    <property type="match status" value="1"/>
</dbReference>
<accession>A0A1M6X9E9</accession>
<keyword evidence="3" id="KW-1185">Reference proteome</keyword>